<reference evidence="3 4" key="1">
    <citation type="submission" date="2024-01" db="EMBL/GenBank/DDBJ databases">
        <title>The complete chloroplast genome sequence of Lithospermum erythrorhizon: insights into the phylogenetic relationship among Boraginaceae species and the maternal lineages of purple gromwells.</title>
        <authorList>
            <person name="Okada T."/>
            <person name="Watanabe K."/>
        </authorList>
    </citation>
    <scope>NUCLEOTIDE SEQUENCE [LARGE SCALE GENOMIC DNA]</scope>
</reference>
<keyword evidence="4" id="KW-1185">Reference proteome</keyword>
<feature type="transmembrane region" description="Helical" evidence="2">
    <location>
        <begin position="26"/>
        <end position="46"/>
    </location>
</feature>
<keyword evidence="2" id="KW-0472">Membrane</keyword>
<evidence type="ECO:0008006" key="5">
    <source>
        <dbReference type="Google" id="ProtNLM"/>
    </source>
</evidence>
<dbReference type="EMBL" id="BAABME010020735">
    <property type="protein sequence ID" value="GAA0161288.1"/>
    <property type="molecule type" value="Genomic_DNA"/>
</dbReference>
<sequence length="160" mass="17239">MVLTFSSNPGGTSIASSDYASPSSTVMWSVTFAPPIWPLGLCLVIAPASVDMALAVGLGFLLGIATTSFLTSTISGSRTYSIISLMGSDYWEWSANTIMYWVTDPNMTVLPEPLHVIKTSISGLWTHNRCIYCLHVLHSSLYPRLIGVTMVLLIGHNAAI</sequence>
<feature type="transmembrane region" description="Helical" evidence="2">
    <location>
        <begin position="53"/>
        <end position="74"/>
    </location>
</feature>
<dbReference type="AlphaFoldDB" id="A0AAV3QCE3"/>
<gene>
    <name evidence="3" type="ORF">LIER_39202</name>
</gene>
<protein>
    <recommendedName>
        <fullName evidence="5">NADH dehydrogenase subunit 6</fullName>
    </recommendedName>
</protein>
<feature type="compositionally biased region" description="Polar residues" evidence="1">
    <location>
        <begin position="1"/>
        <end position="11"/>
    </location>
</feature>
<keyword evidence="2" id="KW-0812">Transmembrane</keyword>
<keyword evidence="2" id="KW-1133">Transmembrane helix</keyword>
<dbReference type="Proteomes" id="UP001454036">
    <property type="component" value="Unassembled WGS sequence"/>
</dbReference>
<evidence type="ECO:0000313" key="3">
    <source>
        <dbReference type="EMBL" id="GAA0161288.1"/>
    </source>
</evidence>
<accession>A0AAV3QCE3</accession>
<evidence type="ECO:0000313" key="4">
    <source>
        <dbReference type="Proteomes" id="UP001454036"/>
    </source>
</evidence>
<comment type="caution">
    <text evidence="3">The sequence shown here is derived from an EMBL/GenBank/DDBJ whole genome shotgun (WGS) entry which is preliminary data.</text>
</comment>
<evidence type="ECO:0000256" key="2">
    <source>
        <dbReference type="SAM" id="Phobius"/>
    </source>
</evidence>
<proteinExistence type="predicted"/>
<name>A0AAV3QCE3_LITER</name>
<organism evidence="3 4">
    <name type="scientific">Lithospermum erythrorhizon</name>
    <name type="common">Purple gromwell</name>
    <name type="synonym">Lithospermum officinale var. erythrorhizon</name>
    <dbReference type="NCBI Taxonomy" id="34254"/>
    <lineage>
        <taxon>Eukaryota</taxon>
        <taxon>Viridiplantae</taxon>
        <taxon>Streptophyta</taxon>
        <taxon>Embryophyta</taxon>
        <taxon>Tracheophyta</taxon>
        <taxon>Spermatophyta</taxon>
        <taxon>Magnoliopsida</taxon>
        <taxon>eudicotyledons</taxon>
        <taxon>Gunneridae</taxon>
        <taxon>Pentapetalae</taxon>
        <taxon>asterids</taxon>
        <taxon>lamiids</taxon>
        <taxon>Boraginales</taxon>
        <taxon>Boraginaceae</taxon>
        <taxon>Boraginoideae</taxon>
        <taxon>Lithospermeae</taxon>
        <taxon>Lithospermum</taxon>
    </lineage>
</organism>
<feature type="region of interest" description="Disordered" evidence="1">
    <location>
        <begin position="1"/>
        <end position="20"/>
    </location>
</feature>
<evidence type="ECO:0000256" key="1">
    <source>
        <dbReference type="SAM" id="MobiDB-lite"/>
    </source>
</evidence>